<sequence length="102" mass="12200">MDVSKSLFYVTTENAESSKWMPWECGYFDGIKEKVAILPIKIYSYDNEYNGQEYLGLYPYCLKGNNRLGQSRLWIYKDKEYYLVYEYWLEVTGDNLKWNKAG</sequence>
<dbReference type="RefSeq" id="WP_107180587.1">
    <property type="nucleotide sequence ID" value="NZ_JZSR01000066.1"/>
</dbReference>
<comment type="caution">
    <text evidence="1">The sequence shown here is derived from an EMBL/GenBank/DDBJ whole genome shotgun (WGS) entry which is preliminary data.</text>
</comment>
<evidence type="ECO:0000313" key="1">
    <source>
        <dbReference type="EMBL" id="PSW90492.1"/>
    </source>
</evidence>
<accession>A0ABX5GMI5</accession>
<keyword evidence="2" id="KW-1185">Reference proteome</keyword>
<name>A0ABX5GMI5_9GAMM</name>
<reference evidence="1 2" key="1">
    <citation type="submission" date="2018-03" db="EMBL/GenBank/DDBJ databases">
        <title>Whole genome sequencing of Histamine producing bacteria.</title>
        <authorList>
            <person name="Butler K."/>
        </authorList>
    </citation>
    <scope>NUCLEOTIDE SEQUENCE [LARGE SCALE GENOMIC DNA]</scope>
    <source>
        <strain evidence="1 2">ATCC 51761</strain>
    </source>
</reference>
<dbReference type="EMBL" id="PYOP01000057">
    <property type="protein sequence ID" value="PSW90492.1"/>
    <property type="molecule type" value="Genomic_DNA"/>
</dbReference>
<proteinExistence type="predicted"/>
<dbReference type="Proteomes" id="UP000241190">
    <property type="component" value="Unassembled WGS sequence"/>
</dbReference>
<gene>
    <name evidence="1" type="ORF">C9J52_19610</name>
</gene>
<organism evidence="1 2">
    <name type="scientific">Photobacterium iliopiscarium</name>
    <dbReference type="NCBI Taxonomy" id="56192"/>
    <lineage>
        <taxon>Bacteria</taxon>
        <taxon>Pseudomonadati</taxon>
        <taxon>Pseudomonadota</taxon>
        <taxon>Gammaproteobacteria</taxon>
        <taxon>Vibrionales</taxon>
        <taxon>Vibrionaceae</taxon>
        <taxon>Photobacterium</taxon>
    </lineage>
</organism>
<evidence type="ECO:0000313" key="2">
    <source>
        <dbReference type="Proteomes" id="UP000241190"/>
    </source>
</evidence>
<protein>
    <submittedName>
        <fullName evidence="1">Uncharacterized protein</fullName>
    </submittedName>
</protein>